<dbReference type="Proteomes" id="UP000027491">
    <property type="component" value="Segment"/>
</dbReference>
<name>A0A068F1P0_9CAUD</name>
<keyword evidence="2" id="KW-1185">Reference proteome</keyword>
<gene>
    <name evidence="1" type="primary">42</name>
    <name evidence="1" type="ORF">PBI_GAIA_42</name>
</gene>
<dbReference type="GeneID" id="23679548"/>
<dbReference type="EMBL" id="KJ567043">
    <property type="protein sequence ID" value="AID58862.1"/>
    <property type="molecule type" value="Genomic_DNA"/>
</dbReference>
<organism evidence="1 2">
    <name type="scientific">Mycobacterium phage Gaia</name>
    <dbReference type="NCBI Taxonomy" id="1486472"/>
    <lineage>
        <taxon>Viruses</taxon>
        <taxon>Duplodnaviria</taxon>
        <taxon>Heunggongvirae</taxon>
        <taxon>Uroviricota</taxon>
        <taxon>Caudoviricetes</taxon>
        <taxon>Gaiavirus</taxon>
        <taxon>Gaiavirus gaia</taxon>
    </lineage>
</organism>
<protein>
    <submittedName>
        <fullName evidence="1">Uncharacterized protein</fullName>
    </submittedName>
</protein>
<reference evidence="1 2" key="1">
    <citation type="submission" date="2014-03" db="EMBL/GenBank/DDBJ databases">
        <authorList>
            <person name="Yoder B.A."/>
            <person name="Colicchio M.A."/>
            <person name="Schafer C.E."/>
            <person name="Abrahim M.R."/>
            <person name="Adkins N.L."/>
            <person name="Burke K.A."/>
            <person name="Churilla B.M."/>
            <person name="Cohen K.L."/>
            <person name="Fasoranti T.O."/>
            <person name="Genkil J.S."/>
            <person name="Kramer Z.J."/>
            <person name="Prout A.K."/>
            <person name="Schwarz A.G."/>
            <person name="Tish M."/>
            <person name="Vispute N."/>
            <person name="Wilkes K.E."/>
            <person name="Williams C.R."/>
            <person name="Xiao X."/>
            <person name="Yu V.J."/>
            <person name="Lapin J.S."/>
            <person name="Ott C.T."/>
            <person name="Walburn T.D."/>
            <person name="Bradley K.W."/>
            <person name="Clarke D.Q."/>
            <person name="Lewis M.F."/>
            <person name="Barker L.P."/>
            <person name="Bailey C."/>
            <person name="Asai D.J."/>
            <person name="Bowman C.A."/>
            <person name="Russell D.A."/>
            <person name="Pope W.H."/>
            <person name="Jacobs-Sera D."/>
            <person name="Hendrix R.W."/>
            <person name="Hatfull G.F."/>
        </authorList>
    </citation>
    <scope>NUCLEOTIDE SEQUENCE [LARGE SCALE GENOMIC DNA]</scope>
</reference>
<evidence type="ECO:0000313" key="1">
    <source>
        <dbReference type="EMBL" id="AID58862.1"/>
    </source>
</evidence>
<proteinExistence type="predicted"/>
<dbReference type="RefSeq" id="YP_009124785.1">
    <property type="nucleotide sequence ID" value="NC_026590.1"/>
</dbReference>
<dbReference type="KEGG" id="vg:23679548"/>
<sequence length="55" mass="6073">MSINKFVRHRMGFPIMRKIAMAGAVVVNAATAAYIQTQTVVEAIEDDYISPGLYI</sequence>
<evidence type="ECO:0000313" key="2">
    <source>
        <dbReference type="Proteomes" id="UP000027491"/>
    </source>
</evidence>
<accession>A0A068F1P0</accession>